<evidence type="ECO:0008006" key="3">
    <source>
        <dbReference type="Google" id="ProtNLM"/>
    </source>
</evidence>
<evidence type="ECO:0000313" key="1">
    <source>
        <dbReference type="EMBL" id="KAK9824299.1"/>
    </source>
</evidence>
<keyword evidence="2" id="KW-1185">Reference proteome</keyword>
<accession>A0AAW1QS65</accession>
<evidence type="ECO:0000313" key="2">
    <source>
        <dbReference type="Proteomes" id="UP001489004"/>
    </source>
</evidence>
<name>A0AAW1QS65_9CHLO</name>
<protein>
    <recommendedName>
        <fullName evidence="3">AAA+ ATPase domain-containing protein</fullName>
    </recommendedName>
</protein>
<dbReference type="Proteomes" id="UP001489004">
    <property type="component" value="Unassembled WGS sequence"/>
</dbReference>
<dbReference type="AlphaFoldDB" id="A0AAW1QS65"/>
<proteinExistence type="predicted"/>
<organism evidence="1 2">
    <name type="scientific">[Myrmecia] bisecta</name>
    <dbReference type="NCBI Taxonomy" id="41462"/>
    <lineage>
        <taxon>Eukaryota</taxon>
        <taxon>Viridiplantae</taxon>
        <taxon>Chlorophyta</taxon>
        <taxon>core chlorophytes</taxon>
        <taxon>Trebouxiophyceae</taxon>
        <taxon>Trebouxiales</taxon>
        <taxon>Trebouxiaceae</taxon>
        <taxon>Myrmecia</taxon>
    </lineage>
</organism>
<dbReference type="EMBL" id="JALJOR010000002">
    <property type="protein sequence ID" value="KAK9824299.1"/>
    <property type="molecule type" value="Genomic_DNA"/>
</dbReference>
<comment type="caution">
    <text evidence="1">The sequence shown here is derived from an EMBL/GenBank/DDBJ whole genome shotgun (WGS) entry which is preliminary data.</text>
</comment>
<reference evidence="1 2" key="1">
    <citation type="journal article" date="2024" name="Nat. Commun.">
        <title>Phylogenomics reveals the evolutionary origins of lichenization in chlorophyte algae.</title>
        <authorList>
            <person name="Puginier C."/>
            <person name="Libourel C."/>
            <person name="Otte J."/>
            <person name="Skaloud P."/>
            <person name="Haon M."/>
            <person name="Grisel S."/>
            <person name="Petersen M."/>
            <person name="Berrin J.G."/>
            <person name="Delaux P.M."/>
            <person name="Dal Grande F."/>
            <person name="Keller J."/>
        </authorList>
    </citation>
    <scope>NUCLEOTIDE SEQUENCE [LARGE SCALE GENOMIC DNA]</scope>
    <source>
        <strain evidence="1 2">SAG 2043</strain>
    </source>
</reference>
<sequence>MGAPPHLFSGPIKSGKTTALLLLSLFLEQHERFGPSGLDPLLICELPMDRFTQLDGLEAYLFGLCQYLLEFAEAHDLQPASVHVTAASDIQELLRNILKLVHSFKKGTVFMVDEAYTIFRLAQEAGKLDRILAFFKTLVFAGPGNLAWEMSGSGTSFMNIMLSLMSPNGVMPIQAMEQVSLPSRIPFSKLEAWCSLYERHHPWRQVQRALATLAPQQPATLAFILQGFWKAKQLPDLLSYMEATLFNKVYDEMLVTEHGMMINEHYSNPPGVDSAALQPLNLFLNKVVEATKTAKSSGTWASQYTPYEQILQAYLVVLEHRGQGTLQEMEAQPWLQEVLNDDRNDEARKRYMSDRAGKDGLWALGEYCRLLRNVGSHPPTHPGQKFQLMILKDHGGPFASSSMMLQVALACALDGLVA</sequence>
<gene>
    <name evidence="1" type="ORF">WJX72_009253</name>
</gene>